<dbReference type="InterPro" id="IPR002514">
    <property type="entry name" value="Transposase_8"/>
</dbReference>
<dbReference type="RefSeq" id="WP_143531566.1">
    <property type="nucleotide sequence ID" value="NZ_FXAF01000005.1"/>
</dbReference>
<dbReference type="AlphaFoldDB" id="A0A1X7E0F6"/>
<proteinExistence type="inferred from homology"/>
<dbReference type="GO" id="GO:0043565">
    <property type="term" value="F:sequence-specific DNA binding"/>
    <property type="evidence" value="ECO:0007669"/>
    <property type="project" value="InterPro"/>
</dbReference>
<dbReference type="STRING" id="464029.SAMN02982989_3268"/>
<dbReference type="Proteomes" id="UP000192903">
    <property type="component" value="Unassembled WGS sequence"/>
</dbReference>
<dbReference type="PANTHER" id="PTHR37936:SF3">
    <property type="entry name" value="TRANSPOSASE INSC FOR INSERTION ELEMENT IS2A-RELATED"/>
    <property type="match status" value="1"/>
</dbReference>
<evidence type="ECO:0000313" key="2">
    <source>
        <dbReference type="EMBL" id="SMF24996.1"/>
    </source>
</evidence>
<dbReference type="Gene3D" id="1.10.10.10">
    <property type="entry name" value="Winged helix-like DNA-binding domain superfamily/Winged helix DNA-binding domain"/>
    <property type="match status" value="1"/>
</dbReference>
<dbReference type="OrthoDB" id="8080802at2"/>
<comment type="similarity">
    <text evidence="1">Belongs to the transposase 8 family.</text>
</comment>
<evidence type="ECO:0000313" key="3">
    <source>
        <dbReference type="Proteomes" id="UP000192903"/>
    </source>
</evidence>
<reference evidence="3" key="1">
    <citation type="submission" date="2017-04" db="EMBL/GenBank/DDBJ databases">
        <authorList>
            <person name="Varghese N."/>
            <person name="Submissions S."/>
        </authorList>
    </citation>
    <scope>NUCLEOTIDE SEQUENCE [LARGE SCALE GENOMIC DNA]</scope>
    <source>
        <strain evidence="3">B4P</strain>
    </source>
</reference>
<dbReference type="InterPro" id="IPR010921">
    <property type="entry name" value="Trp_repressor/repl_initiator"/>
</dbReference>
<keyword evidence="3" id="KW-1185">Reference proteome</keyword>
<dbReference type="EMBL" id="FXAF01000005">
    <property type="protein sequence ID" value="SMF24996.1"/>
    <property type="molecule type" value="Genomic_DNA"/>
</dbReference>
<dbReference type="SUPFAM" id="SSF48295">
    <property type="entry name" value="TrpR-like"/>
    <property type="match status" value="1"/>
</dbReference>
<dbReference type="PANTHER" id="PTHR37936">
    <property type="entry name" value="TRANSPOSASE INSC FOR INSERTION ELEMENT IS2A-RELATED"/>
    <property type="match status" value="1"/>
</dbReference>
<accession>A0A1X7E0F6</accession>
<organism evidence="2 3">
    <name type="scientific">Xaviernesmea oryzae</name>
    <dbReference type="NCBI Taxonomy" id="464029"/>
    <lineage>
        <taxon>Bacteria</taxon>
        <taxon>Pseudomonadati</taxon>
        <taxon>Pseudomonadota</taxon>
        <taxon>Alphaproteobacteria</taxon>
        <taxon>Hyphomicrobiales</taxon>
        <taxon>Rhizobiaceae</taxon>
        <taxon>Rhizobium/Agrobacterium group</taxon>
        <taxon>Xaviernesmea</taxon>
    </lineage>
</organism>
<dbReference type="GO" id="GO:0006313">
    <property type="term" value="P:DNA transposition"/>
    <property type="evidence" value="ECO:0007669"/>
    <property type="project" value="InterPro"/>
</dbReference>
<dbReference type="NCBIfam" id="NF047595">
    <property type="entry name" value="IS66_ISRel24_TnpA"/>
    <property type="match status" value="1"/>
</dbReference>
<dbReference type="Pfam" id="PF01527">
    <property type="entry name" value="HTH_Tnp_1"/>
    <property type="match status" value="1"/>
</dbReference>
<dbReference type="InterPro" id="IPR036388">
    <property type="entry name" value="WH-like_DNA-bd_sf"/>
</dbReference>
<name>A0A1X7E0F6_9HYPH</name>
<dbReference type="GO" id="GO:0004803">
    <property type="term" value="F:transposase activity"/>
    <property type="evidence" value="ECO:0007669"/>
    <property type="project" value="InterPro"/>
</dbReference>
<gene>
    <name evidence="2" type="ORF">SAMN02982989_3268</name>
</gene>
<protein>
    <submittedName>
        <fullName evidence="2">Transposase</fullName>
    </submittedName>
</protein>
<sequence>MRVEILGDERRRRWSDEGKLEVVASVGVDGASVTEVARRYSVTRQQIYTWRRELRKKGQLSPPSNTVFLPLDMPPVGDSKEDRAFDGMQVLPAMMELQLRCGRSLRFSGDVDVAALKRLIRAIEAA</sequence>
<evidence type="ECO:0000256" key="1">
    <source>
        <dbReference type="ARBA" id="ARBA00009964"/>
    </source>
</evidence>